<dbReference type="GO" id="GO:0006952">
    <property type="term" value="P:defense response"/>
    <property type="evidence" value="ECO:0007669"/>
    <property type="project" value="UniProtKB-KW"/>
</dbReference>
<dbReference type="InterPro" id="IPR050905">
    <property type="entry name" value="Plant_NBS-LRR"/>
</dbReference>
<keyword evidence="3" id="KW-0472">Membrane</keyword>
<dbReference type="Gene3D" id="3.40.50.300">
    <property type="entry name" value="P-loop containing nucleotide triphosphate hydrolases"/>
    <property type="match status" value="1"/>
</dbReference>
<keyword evidence="1" id="KW-0611">Plant defense</keyword>
<proteinExistence type="predicted"/>
<protein>
    <recommendedName>
        <fullName evidence="4">NB-ARC domain-containing protein</fullName>
    </recommendedName>
</protein>
<dbReference type="Proteomes" id="UP000323506">
    <property type="component" value="Chromosome A04"/>
</dbReference>
<gene>
    <name evidence="5" type="ORF">ES288_A04G017400v1</name>
</gene>
<sequence>MDIVSPILNIIPGLWDFSVRHVAHVKHLRKRLEELRTAMDELSDHRDDVRERVKMGVRSQQEMVTKRVKRWLSKVETIEQQVIALIHEGNLQVERKCLGCCPRNLQTAYKIGKEVLKKTAEVKELLNNGDFATVTKRLPTRPSPPTPPRRPQLVAQFPMENTVGLDSKVKDVWEKIEDGNVGIIGLYGIGGVGKTTLLKKINNEFSIRNHEFDSVIWITQSKATKVEEFQDIVRRKLEISDDIWQKCSTENDRACEIFRLLSGTRFVLLLDDVQKSFFKSQLTSLGIPLTDIVLIGIITILVLNFYIFP</sequence>
<keyword evidence="6" id="KW-1185">Reference proteome</keyword>
<organism evidence="5 6">
    <name type="scientific">Gossypium darwinii</name>
    <name type="common">Darwin's cotton</name>
    <name type="synonym">Gossypium barbadense var. darwinii</name>
    <dbReference type="NCBI Taxonomy" id="34276"/>
    <lineage>
        <taxon>Eukaryota</taxon>
        <taxon>Viridiplantae</taxon>
        <taxon>Streptophyta</taxon>
        <taxon>Embryophyta</taxon>
        <taxon>Tracheophyta</taxon>
        <taxon>Spermatophyta</taxon>
        <taxon>Magnoliopsida</taxon>
        <taxon>eudicotyledons</taxon>
        <taxon>Gunneridae</taxon>
        <taxon>Pentapetalae</taxon>
        <taxon>rosids</taxon>
        <taxon>malvids</taxon>
        <taxon>Malvales</taxon>
        <taxon>Malvaceae</taxon>
        <taxon>Malvoideae</taxon>
        <taxon>Gossypium</taxon>
    </lineage>
</organism>
<dbReference type="SUPFAM" id="SSF52540">
    <property type="entry name" value="P-loop containing nucleoside triphosphate hydrolases"/>
    <property type="match status" value="1"/>
</dbReference>
<feature type="domain" description="NB-ARC" evidence="4">
    <location>
        <begin position="167"/>
        <end position="276"/>
    </location>
</feature>
<evidence type="ECO:0000256" key="1">
    <source>
        <dbReference type="ARBA" id="ARBA00022821"/>
    </source>
</evidence>
<evidence type="ECO:0000313" key="6">
    <source>
        <dbReference type="Proteomes" id="UP000323506"/>
    </source>
</evidence>
<dbReference type="PANTHER" id="PTHR33463:SF204">
    <property type="entry name" value="NB-ARC DOMAIN-CONTAINING PROTEIN"/>
    <property type="match status" value="1"/>
</dbReference>
<keyword evidence="3" id="KW-1133">Transmembrane helix</keyword>
<name>A0A5D2GUW0_GOSDA</name>
<evidence type="ECO:0000313" key="5">
    <source>
        <dbReference type="EMBL" id="TYH21126.1"/>
    </source>
</evidence>
<dbReference type="Pfam" id="PF00931">
    <property type="entry name" value="NB-ARC"/>
    <property type="match status" value="1"/>
</dbReference>
<evidence type="ECO:0000259" key="4">
    <source>
        <dbReference type="Pfam" id="PF00931"/>
    </source>
</evidence>
<feature type="transmembrane region" description="Helical" evidence="3">
    <location>
        <begin position="285"/>
        <end position="308"/>
    </location>
</feature>
<dbReference type="PANTHER" id="PTHR33463">
    <property type="entry name" value="NB-ARC DOMAIN-CONTAINING PROTEIN-RELATED"/>
    <property type="match status" value="1"/>
</dbReference>
<keyword evidence="2" id="KW-0175">Coiled coil</keyword>
<dbReference type="PRINTS" id="PR00364">
    <property type="entry name" value="DISEASERSIST"/>
</dbReference>
<dbReference type="InterPro" id="IPR002182">
    <property type="entry name" value="NB-ARC"/>
</dbReference>
<reference evidence="5 6" key="1">
    <citation type="submission" date="2019-06" db="EMBL/GenBank/DDBJ databases">
        <title>WGS assembly of Gossypium darwinii.</title>
        <authorList>
            <person name="Chen Z.J."/>
            <person name="Sreedasyam A."/>
            <person name="Ando A."/>
            <person name="Song Q."/>
            <person name="De L."/>
            <person name="Hulse-Kemp A."/>
            <person name="Ding M."/>
            <person name="Ye W."/>
            <person name="Kirkbride R."/>
            <person name="Jenkins J."/>
            <person name="Plott C."/>
            <person name="Lovell J."/>
            <person name="Lin Y.-M."/>
            <person name="Vaughn R."/>
            <person name="Liu B."/>
            <person name="Li W."/>
            <person name="Simpson S."/>
            <person name="Scheffler B."/>
            <person name="Saski C."/>
            <person name="Grover C."/>
            <person name="Hu G."/>
            <person name="Conover J."/>
            <person name="Carlson J."/>
            <person name="Shu S."/>
            <person name="Boston L."/>
            <person name="Williams M."/>
            <person name="Peterson D."/>
            <person name="Mcgee K."/>
            <person name="Jones D."/>
            <person name="Wendel J."/>
            <person name="Stelly D."/>
            <person name="Grimwood J."/>
            <person name="Schmutz J."/>
        </authorList>
    </citation>
    <scope>NUCLEOTIDE SEQUENCE [LARGE SCALE GENOMIC DNA]</scope>
    <source>
        <strain evidence="5">1808015.09</strain>
    </source>
</reference>
<keyword evidence="3" id="KW-0812">Transmembrane</keyword>
<dbReference type="FunFam" id="3.40.50.300:FF:001091">
    <property type="entry name" value="Probable disease resistance protein At1g61300"/>
    <property type="match status" value="1"/>
</dbReference>
<feature type="coiled-coil region" evidence="2">
    <location>
        <begin position="25"/>
        <end position="52"/>
    </location>
</feature>
<dbReference type="AlphaFoldDB" id="A0A5D2GUW0"/>
<dbReference type="InterPro" id="IPR027417">
    <property type="entry name" value="P-loop_NTPase"/>
</dbReference>
<evidence type="ECO:0000256" key="2">
    <source>
        <dbReference type="SAM" id="Coils"/>
    </source>
</evidence>
<dbReference type="EMBL" id="CM017691">
    <property type="protein sequence ID" value="TYH21126.1"/>
    <property type="molecule type" value="Genomic_DNA"/>
</dbReference>
<accession>A0A5D2GUW0</accession>
<evidence type="ECO:0000256" key="3">
    <source>
        <dbReference type="SAM" id="Phobius"/>
    </source>
</evidence>
<dbReference type="GO" id="GO:0043531">
    <property type="term" value="F:ADP binding"/>
    <property type="evidence" value="ECO:0007669"/>
    <property type="project" value="InterPro"/>
</dbReference>